<dbReference type="InterPro" id="IPR029058">
    <property type="entry name" value="AB_hydrolase_fold"/>
</dbReference>
<dbReference type="Gene3D" id="3.40.50.1820">
    <property type="entry name" value="alpha/beta hydrolase"/>
    <property type="match status" value="1"/>
</dbReference>
<evidence type="ECO:0000256" key="2">
    <source>
        <dbReference type="SAM" id="SignalP"/>
    </source>
</evidence>
<reference evidence="4" key="1">
    <citation type="submission" date="2025-08" db="UniProtKB">
        <authorList>
            <consortium name="Ensembl"/>
        </authorList>
    </citation>
    <scope>IDENTIFICATION</scope>
</reference>
<protein>
    <recommendedName>
        <fullName evidence="3">Carboxylesterase type B domain-containing protein</fullName>
    </recommendedName>
</protein>
<dbReference type="InterPro" id="IPR002018">
    <property type="entry name" value="CarbesteraseB"/>
</dbReference>
<dbReference type="Ensembl" id="ENSSSCT00015038561.1">
    <property type="protein sequence ID" value="ENSSSCP00015015311.1"/>
    <property type="gene ID" value="ENSSSCG00015028744.1"/>
</dbReference>
<name>A0A8D0M4N3_PIG</name>
<keyword evidence="2" id="KW-0732">Signal</keyword>
<evidence type="ECO:0000313" key="5">
    <source>
        <dbReference type="Proteomes" id="UP000694726"/>
    </source>
</evidence>
<dbReference type="Proteomes" id="UP000694726">
    <property type="component" value="Unplaced"/>
</dbReference>
<evidence type="ECO:0000256" key="1">
    <source>
        <dbReference type="ARBA" id="ARBA00005964"/>
    </source>
</evidence>
<evidence type="ECO:0000313" key="4">
    <source>
        <dbReference type="Ensembl" id="ENSSSCP00015015311.1"/>
    </source>
</evidence>
<sequence length="151" mass="17430">FLDLLGDVFFVVPGLVTAQYHRDAGAPVYFYEFQHRPQCLKDRKPAFVKADHTDEIRFVFGGAFLKEGATEEEKWLSRKMMRYWANFARSGDPNGEGLPLWPAYGQTEEYLQLNLNLSVGQRLKELELEFWTDTIPLEAAREPPQVTHPPL</sequence>
<dbReference type="Pfam" id="PF00135">
    <property type="entry name" value="COesterase"/>
    <property type="match status" value="1"/>
</dbReference>
<feature type="domain" description="Carboxylesterase type B" evidence="3">
    <location>
        <begin position="2"/>
        <end position="131"/>
    </location>
</feature>
<dbReference type="SUPFAM" id="SSF53474">
    <property type="entry name" value="alpha/beta-Hydrolases"/>
    <property type="match status" value="1"/>
</dbReference>
<dbReference type="PANTHER" id="PTHR11559">
    <property type="entry name" value="CARBOXYLESTERASE"/>
    <property type="match status" value="1"/>
</dbReference>
<comment type="similarity">
    <text evidence="1">Belongs to the type-B carboxylesterase/lipase family.</text>
</comment>
<dbReference type="AlphaFoldDB" id="A0A8D0M4N3"/>
<evidence type="ECO:0000259" key="3">
    <source>
        <dbReference type="Pfam" id="PF00135"/>
    </source>
</evidence>
<feature type="signal peptide" evidence="2">
    <location>
        <begin position="1"/>
        <end position="18"/>
    </location>
</feature>
<proteinExistence type="inferred from homology"/>
<organism evidence="4 5">
    <name type="scientific">Sus scrofa</name>
    <name type="common">Pig</name>
    <dbReference type="NCBI Taxonomy" id="9823"/>
    <lineage>
        <taxon>Eukaryota</taxon>
        <taxon>Metazoa</taxon>
        <taxon>Chordata</taxon>
        <taxon>Craniata</taxon>
        <taxon>Vertebrata</taxon>
        <taxon>Euteleostomi</taxon>
        <taxon>Mammalia</taxon>
        <taxon>Eutheria</taxon>
        <taxon>Laurasiatheria</taxon>
        <taxon>Artiodactyla</taxon>
        <taxon>Suina</taxon>
        <taxon>Suidae</taxon>
        <taxon>Sus</taxon>
    </lineage>
</organism>
<accession>A0A8D0M4N3</accession>
<dbReference type="InterPro" id="IPR050309">
    <property type="entry name" value="Type-B_Carboxylest/Lipase"/>
</dbReference>
<feature type="chain" id="PRO_5040389294" description="Carboxylesterase type B domain-containing protein" evidence="2">
    <location>
        <begin position="19"/>
        <end position="151"/>
    </location>
</feature>